<proteinExistence type="predicted"/>
<feature type="signal peptide" evidence="2">
    <location>
        <begin position="1"/>
        <end position="25"/>
    </location>
</feature>
<gene>
    <name evidence="3" type="ORF">EANT1437_LOCUS8495</name>
</gene>
<sequence>MRCCRLSPLFSLALFIMLNIATVQSFTVQSKPSALKSYQRSKNVMLSLKENDEVEDPVKCYVVEDSNVAIDGSVVCTSEPEEFAFHEGIKSTSLKPTDGMNEGNTECVESASPKGNPEWLCTDET</sequence>
<evidence type="ECO:0000256" key="1">
    <source>
        <dbReference type="SAM" id="MobiDB-lite"/>
    </source>
</evidence>
<accession>A0A7S2RQ91</accession>
<feature type="region of interest" description="Disordered" evidence="1">
    <location>
        <begin position="94"/>
        <end position="125"/>
    </location>
</feature>
<feature type="chain" id="PRO_5030633601" evidence="2">
    <location>
        <begin position="26"/>
        <end position="125"/>
    </location>
</feature>
<dbReference type="EMBL" id="HBHI01016507">
    <property type="protein sequence ID" value="CAD9676629.1"/>
    <property type="molecule type" value="Transcribed_RNA"/>
</dbReference>
<organism evidence="3">
    <name type="scientific">Eucampia antarctica</name>
    <dbReference type="NCBI Taxonomy" id="49252"/>
    <lineage>
        <taxon>Eukaryota</taxon>
        <taxon>Sar</taxon>
        <taxon>Stramenopiles</taxon>
        <taxon>Ochrophyta</taxon>
        <taxon>Bacillariophyta</taxon>
        <taxon>Mediophyceae</taxon>
        <taxon>Biddulphiophycidae</taxon>
        <taxon>Hemiaulales</taxon>
        <taxon>Hemiaulaceae</taxon>
        <taxon>Eucampia</taxon>
    </lineage>
</organism>
<evidence type="ECO:0000256" key="2">
    <source>
        <dbReference type="SAM" id="SignalP"/>
    </source>
</evidence>
<name>A0A7S2RQ91_9STRA</name>
<reference evidence="3" key="1">
    <citation type="submission" date="2021-01" db="EMBL/GenBank/DDBJ databases">
        <authorList>
            <person name="Corre E."/>
            <person name="Pelletier E."/>
            <person name="Niang G."/>
            <person name="Scheremetjew M."/>
            <person name="Finn R."/>
            <person name="Kale V."/>
            <person name="Holt S."/>
            <person name="Cochrane G."/>
            <person name="Meng A."/>
            <person name="Brown T."/>
            <person name="Cohen L."/>
        </authorList>
    </citation>
    <scope>NUCLEOTIDE SEQUENCE</scope>
    <source>
        <strain evidence="3">CCMP1452</strain>
    </source>
</reference>
<evidence type="ECO:0000313" key="3">
    <source>
        <dbReference type="EMBL" id="CAD9676629.1"/>
    </source>
</evidence>
<keyword evidence="2" id="KW-0732">Signal</keyword>
<dbReference type="AlphaFoldDB" id="A0A7S2RQ91"/>
<protein>
    <submittedName>
        <fullName evidence="3">Uncharacterized protein</fullName>
    </submittedName>
</protein>